<dbReference type="PANTHER" id="PTHR43031:SF1">
    <property type="entry name" value="PYRIDINE NUCLEOTIDE-DISULPHIDE OXIDOREDUCTASE"/>
    <property type="match status" value="1"/>
</dbReference>
<feature type="domain" description="Rhodanese" evidence="1">
    <location>
        <begin position="58"/>
        <end position="147"/>
    </location>
</feature>
<evidence type="ECO:0000259" key="1">
    <source>
        <dbReference type="PROSITE" id="PS50206"/>
    </source>
</evidence>
<name>M5E3X8_9GAMM</name>
<protein>
    <recommendedName>
        <fullName evidence="1">Rhodanese domain-containing protein</fullName>
    </recommendedName>
</protein>
<dbReference type="InterPro" id="IPR036873">
    <property type="entry name" value="Rhodanese-like_dom_sf"/>
</dbReference>
<dbReference type="HOGENOM" id="CLU_1757935_0_0_6"/>
<dbReference type="InterPro" id="IPR001763">
    <property type="entry name" value="Rhodanese-like_dom"/>
</dbReference>
<evidence type="ECO:0000313" key="3">
    <source>
        <dbReference type="Proteomes" id="UP000011866"/>
    </source>
</evidence>
<dbReference type="AlphaFoldDB" id="M5E3X8"/>
<dbReference type="SUPFAM" id="SSF52821">
    <property type="entry name" value="Rhodanese/Cell cycle control phosphatase"/>
    <property type="match status" value="1"/>
</dbReference>
<dbReference type="eggNOG" id="COG0607">
    <property type="taxonomic scope" value="Bacteria"/>
</dbReference>
<organism evidence="2 3">
    <name type="scientific">Thalassolituus oleivorans MIL-1</name>
    <dbReference type="NCBI Taxonomy" id="1298593"/>
    <lineage>
        <taxon>Bacteria</taxon>
        <taxon>Pseudomonadati</taxon>
        <taxon>Pseudomonadota</taxon>
        <taxon>Gammaproteobacteria</taxon>
        <taxon>Oceanospirillales</taxon>
        <taxon>Oceanospirillaceae</taxon>
        <taxon>Thalassolituus</taxon>
    </lineage>
</organism>
<dbReference type="KEGG" id="tol:TOL_1804"/>
<reference evidence="2 3" key="1">
    <citation type="journal article" date="2013" name="Genome Announc.">
        <title>Genome Sequence of Thalassolituus oleivorans MIL-1 (DSM 14913T).</title>
        <authorList>
            <person name="Golyshin P.N."/>
            <person name="Werner J."/>
            <person name="Chernikova T.N."/>
            <person name="Tran H."/>
            <person name="Ferrer M."/>
            <person name="Yakimov M.M."/>
            <person name="Teeling H."/>
            <person name="Golyshina O.V."/>
        </authorList>
    </citation>
    <scope>NUCLEOTIDE SEQUENCE [LARGE SCALE GENOMIC DNA]</scope>
    <source>
        <strain evidence="2 3">MIL-1</strain>
    </source>
</reference>
<proteinExistence type="predicted"/>
<evidence type="ECO:0000313" key="2">
    <source>
        <dbReference type="EMBL" id="CCU72224.1"/>
    </source>
</evidence>
<dbReference type="EMBL" id="HF680312">
    <property type="protein sequence ID" value="CCU72224.1"/>
    <property type="molecule type" value="Genomic_DNA"/>
</dbReference>
<accession>M5E3X8</accession>
<dbReference type="SMART" id="SM00450">
    <property type="entry name" value="RHOD"/>
    <property type="match status" value="1"/>
</dbReference>
<dbReference type="STRING" id="187493.CN03_09280"/>
<gene>
    <name evidence="2" type="ORF">TOL_1804</name>
</gene>
<dbReference type="Pfam" id="PF00581">
    <property type="entry name" value="Rhodanese"/>
    <property type="match status" value="1"/>
</dbReference>
<dbReference type="PROSITE" id="PS50206">
    <property type="entry name" value="RHODANESE_3"/>
    <property type="match status" value="1"/>
</dbReference>
<dbReference type="CDD" id="cd00158">
    <property type="entry name" value="RHOD"/>
    <property type="match status" value="1"/>
</dbReference>
<sequence length="148" mass="16362">MVDPVAYIDSELECLKAGVTSTEGRKSLLKKAIHYKYLEKFMKVFAVIALMLTSLLAIAEESVWLDVRSAQEFGGGHVPVALNIPHTDVAEKAPALIPNKDTKVYVYCRSGRRADVALKALQAQGYTNVHNVGGLEEAEELYDTQRPR</sequence>
<keyword evidence="3" id="KW-1185">Reference proteome</keyword>
<dbReference type="Gene3D" id="3.40.250.10">
    <property type="entry name" value="Rhodanese-like domain"/>
    <property type="match status" value="1"/>
</dbReference>
<dbReference type="InterPro" id="IPR050229">
    <property type="entry name" value="GlpE_sulfurtransferase"/>
</dbReference>
<dbReference type="PANTHER" id="PTHR43031">
    <property type="entry name" value="FAD-DEPENDENT OXIDOREDUCTASE"/>
    <property type="match status" value="1"/>
</dbReference>
<dbReference type="Proteomes" id="UP000011866">
    <property type="component" value="Chromosome"/>
</dbReference>